<dbReference type="PANTHER" id="PTHR34035">
    <property type="entry name" value="TESTIS-EXPRESSED PROTEIN 47"/>
    <property type="match status" value="1"/>
</dbReference>
<feature type="compositionally biased region" description="Basic and acidic residues" evidence="1">
    <location>
        <begin position="35"/>
        <end position="48"/>
    </location>
</feature>
<reference evidence="2" key="1">
    <citation type="submission" date="2023-04" db="EMBL/GenBank/DDBJ databases">
        <title>Phytophthora fragariaefolia NBRC 109709.</title>
        <authorList>
            <person name="Ichikawa N."/>
            <person name="Sato H."/>
            <person name="Tonouchi N."/>
        </authorList>
    </citation>
    <scope>NUCLEOTIDE SEQUENCE</scope>
    <source>
        <strain evidence="2">NBRC 109709</strain>
    </source>
</reference>
<feature type="compositionally biased region" description="Low complexity" evidence="1">
    <location>
        <begin position="22"/>
        <end position="34"/>
    </location>
</feature>
<accession>A0A9W6XWK7</accession>
<name>A0A9W6XWK7_9STRA</name>
<feature type="compositionally biased region" description="Basic and acidic residues" evidence="1">
    <location>
        <begin position="1"/>
        <end position="12"/>
    </location>
</feature>
<dbReference type="AlphaFoldDB" id="A0A9W6XWK7"/>
<dbReference type="EMBL" id="BSXT01002047">
    <property type="protein sequence ID" value="GMF46804.1"/>
    <property type="molecule type" value="Genomic_DNA"/>
</dbReference>
<feature type="region of interest" description="Disordered" evidence="1">
    <location>
        <begin position="81"/>
        <end position="118"/>
    </location>
</feature>
<comment type="caution">
    <text evidence="2">The sequence shown here is derived from an EMBL/GenBank/DDBJ whole genome shotgun (WGS) entry which is preliminary data.</text>
</comment>
<evidence type="ECO:0000313" key="3">
    <source>
        <dbReference type="Proteomes" id="UP001165121"/>
    </source>
</evidence>
<dbReference type="InterPro" id="IPR055308">
    <property type="entry name" value="TEX47-like"/>
</dbReference>
<sequence>MDKAARVARQESTRLAAPGRTASMRSLSASGSRLRLSEAPREPVERPSADSPEDVAASSPQASFDALELLGPSLAEVLKFVSPPQPRRLRDPQQDAGEATDGGEPGADDNQSYNSSSSSLAADATAKFDLRLSRSVVLGKLADPSLDNARKTQEYFAKLLSRIQCEATGLVLLHDATVVIFLETTAEQFMVILRQLQLQHVVEASSMKVLASCDDHGVRIMQGLYFKKIAINRSDSGEWTDDSAPQCVVETFLNLIKFVKKIGPMPPGEIRKCLANLSNTDQTFLPSNDLVLWLLSRDELMMLEEFLEVFDSPVAVELESERVWPVHPLIHY</sequence>
<dbReference type="Proteomes" id="UP001165121">
    <property type="component" value="Unassembled WGS sequence"/>
</dbReference>
<keyword evidence="3" id="KW-1185">Reference proteome</keyword>
<organism evidence="2 3">
    <name type="scientific">Phytophthora fragariaefolia</name>
    <dbReference type="NCBI Taxonomy" id="1490495"/>
    <lineage>
        <taxon>Eukaryota</taxon>
        <taxon>Sar</taxon>
        <taxon>Stramenopiles</taxon>
        <taxon>Oomycota</taxon>
        <taxon>Peronosporomycetes</taxon>
        <taxon>Peronosporales</taxon>
        <taxon>Peronosporaceae</taxon>
        <taxon>Phytophthora</taxon>
    </lineage>
</organism>
<evidence type="ECO:0000313" key="2">
    <source>
        <dbReference type="EMBL" id="GMF46804.1"/>
    </source>
</evidence>
<proteinExistence type="predicted"/>
<evidence type="ECO:0000256" key="1">
    <source>
        <dbReference type="SAM" id="MobiDB-lite"/>
    </source>
</evidence>
<gene>
    <name evidence="2" type="ORF">Pfra01_001737800</name>
</gene>
<dbReference type="PANTHER" id="PTHR34035:SF1">
    <property type="entry name" value="TESTIS-EXPRESSED PROTEIN 47"/>
    <property type="match status" value="1"/>
</dbReference>
<dbReference type="OrthoDB" id="548795at2759"/>
<feature type="region of interest" description="Disordered" evidence="1">
    <location>
        <begin position="1"/>
        <end position="63"/>
    </location>
</feature>
<protein>
    <submittedName>
        <fullName evidence="2">Unnamed protein product</fullName>
    </submittedName>
</protein>
<dbReference type="Pfam" id="PF24787">
    <property type="entry name" value="TEX47"/>
    <property type="match status" value="1"/>
</dbReference>
<feature type="compositionally biased region" description="Low complexity" evidence="1">
    <location>
        <begin position="108"/>
        <end position="118"/>
    </location>
</feature>